<sequence>MAKLFVIVGSKMGASCSCDCNPCPCCDCNSCCNSCSCWAECCPCCQCCCDNQYGVNVVDHPGVIVVDQPTLR</sequence>
<organism evidence="2 3">
    <name type="scientific">Pararge aegeria aegeria</name>
    <dbReference type="NCBI Taxonomy" id="348720"/>
    <lineage>
        <taxon>Eukaryota</taxon>
        <taxon>Metazoa</taxon>
        <taxon>Ecdysozoa</taxon>
        <taxon>Arthropoda</taxon>
        <taxon>Hexapoda</taxon>
        <taxon>Insecta</taxon>
        <taxon>Pterygota</taxon>
        <taxon>Neoptera</taxon>
        <taxon>Endopterygota</taxon>
        <taxon>Lepidoptera</taxon>
        <taxon>Glossata</taxon>
        <taxon>Ditrysia</taxon>
        <taxon>Papilionoidea</taxon>
        <taxon>Nymphalidae</taxon>
        <taxon>Satyrinae</taxon>
        <taxon>Satyrini</taxon>
        <taxon>Parargina</taxon>
        <taxon>Pararge</taxon>
    </lineage>
</organism>
<name>A0A8S4S1P5_9NEOP</name>
<proteinExistence type="predicted"/>
<evidence type="ECO:0000256" key="1">
    <source>
        <dbReference type="SAM" id="SignalP"/>
    </source>
</evidence>
<feature type="chain" id="PRO_5035765706" evidence="1">
    <location>
        <begin position="17"/>
        <end position="72"/>
    </location>
</feature>
<comment type="caution">
    <text evidence="2">The sequence shown here is derived from an EMBL/GenBank/DDBJ whole genome shotgun (WGS) entry which is preliminary data.</text>
</comment>
<dbReference type="Proteomes" id="UP000838756">
    <property type="component" value="Unassembled WGS sequence"/>
</dbReference>
<reference evidence="2" key="1">
    <citation type="submission" date="2022-03" db="EMBL/GenBank/DDBJ databases">
        <authorList>
            <person name="Lindestad O."/>
        </authorList>
    </citation>
    <scope>NUCLEOTIDE SEQUENCE</scope>
</reference>
<keyword evidence="3" id="KW-1185">Reference proteome</keyword>
<evidence type="ECO:0000313" key="3">
    <source>
        <dbReference type="Proteomes" id="UP000838756"/>
    </source>
</evidence>
<dbReference type="AlphaFoldDB" id="A0A8S4S1P5"/>
<evidence type="ECO:0000313" key="2">
    <source>
        <dbReference type="EMBL" id="CAH2243343.1"/>
    </source>
</evidence>
<feature type="signal peptide" evidence="1">
    <location>
        <begin position="1"/>
        <end position="16"/>
    </location>
</feature>
<dbReference type="EMBL" id="CAKXAJ010025742">
    <property type="protein sequence ID" value="CAH2243343.1"/>
    <property type="molecule type" value="Genomic_DNA"/>
</dbReference>
<accession>A0A8S4S1P5</accession>
<keyword evidence="1" id="KW-0732">Signal</keyword>
<protein>
    <submittedName>
        <fullName evidence="2">Jg21383 protein</fullName>
    </submittedName>
</protein>
<gene>
    <name evidence="2" type="primary">jg21383</name>
    <name evidence="2" type="ORF">PAEG_LOCUS19492</name>
</gene>